<evidence type="ECO:0000259" key="8">
    <source>
        <dbReference type="SMART" id="SM00532"/>
    </source>
</evidence>
<dbReference type="SMART" id="SM00532">
    <property type="entry name" value="LIGANc"/>
    <property type="match status" value="1"/>
</dbReference>
<dbReference type="Pfam" id="PF01653">
    <property type="entry name" value="DNA_ligase_aden"/>
    <property type="match status" value="1"/>
</dbReference>
<dbReference type="GO" id="GO:0006281">
    <property type="term" value="P:DNA repair"/>
    <property type="evidence" value="ECO:0007669"/>
    <property type="project" value="InterPro"/>
</dbReference>
<dbReference type="SUPFAM" id="SSF47781">
    <property type="entry name" value="RuvA domain 2-like"/>
    <property type="match status" value="1"/>
</dbReference>
<proteinExistence type="predicted"/>
<keyword evidence="6" id="KW-0520">NAD</keyword>
<evidence type="ECO:0000313" key="9">
    <source>
        <dbReference type="EMBL" id="DAG00369.1"/>
    </source>
</evidence>
<keyword evidence="4" id="KW-0479">Metal-binding</keyword>
<dbReference type="InterPro" id="IPR013839">
    <property type="entry name" value="DNAligase_adenylation"/>
</dbReference>
<dbReference type="InterPro" id="IPR013840">
    <property type="entry name" value="DNAligase_N"/>
</dbReference>
<dbReference type="InterPro" id="IPR036420">
    <property type="entry name" value="BRCT_dom_sf"/>
</dbReference>
<evidence type="ECO:0000256" key="7">
    <source>
        <dbReference type="ARBA" id="ARBA00034005"/>
    </source>
</evidence>
<feature type="domain" description="NAD-dependent DNA ligase N-terminal" evidence="8">
    <location>
        <begin position="2"/>
        <end position="419"/>
    </location>
</feature>
<dbReference type="EC" id="6.5.1.2" evidence="1"/>
<dbReference type="InterPro" id="IPR001679">
    <property type="entry name" value="DNA_ligase"/>
</dbReference>
<keyword evidence="2 9" id="KW-0436">Ligase</keyword>
<dbReference type="InterPro" id="IPR001357">
    <property type="entry name" value="BRCT_dom"/>
</dbReference>
<keyword evidence="5" id="KW-0862">Zinc</keyword>
<dbReference type="SUPFAM" id="SSF52113">
    <property type="entry name" value="BRCT domain"/>
    <property type="match status" value="1"/>
</dbReference>
<keyword evidence="3" id="KW-0235">DNA replication</keyword>
<dbReference type="Gene3D" id="3.30.470.30">
    <property type="entry name" value="DNA ligase/mRNA capping enzyme"/>
    <property type="match status" value="1"/>
</dbReference>
<organism evidence="9">
    <name type="scientific">Siphoviridae sp. ct3r22</name>
    <dbReference type="NCBI Taxonomy" id="2825325"/>
    <lineage>
        <taxon>Viruses</taxon>
        <taxon>Duplodnaviria</taxon>
        <taxon>Heunggongvirae</taxon>
        <taxon>Uroviricota</taxon>
        <taxon>Caudoviricetes</taxon>
    </lineage>
</organism>
<dbReference type="Pfam" id="PF03120">
    <property type="entry name" value="OB_DNA_ligase"/>
    <property type="match status" value="1"/>
</dbReference>
<evidence type="ECO:0000256" key="4">
    <source>
        <dbReference type="ARBA" id="ARBA00022723"/>
    </source>
</evidence>
<dbReference type="EMBL" id="BK016180">
    <property type="protein sequence ID" value="DAG00369.1"/>
    <property type="molecule type" value="Genomic_DNA"/>
</dbReference>
<dbReference type="InterPro" id="IPR012340">
    <property type="entry name" value="NA-bd_OB-fold"/>
</dbReference>
<evidence type="ECO:0000256" key="1">
    <source>
        <dbReference type="ARBA" id="ARBA00012722"/>
    </source>
</evidence>
<protein>
    <recommendedName>
        <fullName evidence="1">DNA ligase (NAD(+))</fullName>
        <ecNumber evidence="1">6.5.1.2</ecNumber>
    </recommendedName>
</protein>
<dbReference type="Gene3D" id="2.40.50.140">
    <property type="entry name" value="Nucleic acid-binding proteins"/>
    <property type="match status" value="1"/>
</dbReference>
<evidence type="ECO:0000256" key="3">
    <source>
        <dbReference type="ARBA" id="ARBA00022705"/>
    </source>
</evidence>
<dbReference type="SUPFAM" id="SSF50249">
    <property type="entry name" value="Nucleic acid-binding proteins"/>
    <property type="match status" value="1"/>
</dbReference>
<evidence type="ECO:0000256" key="2">
    <source>
        <dbReference type="ARBA" id="ARBA00022598"/>
    </source>
</evidence>
<evidence type="ECO:0000256" key="6">
    <source>
        <dbReference type="ARBA" id="ARBA00023027"/>
    </source>
</evidence>
<name>A0A8S5V0W5_9CAUD</name>
<evidence type="ECO:0000256" key="5">
    <source>
        <dbReference type="ARBA" id="ARBA00022833"/>
    </source>
</evidence>
<dbReference type="Gene3D" id="3.40.50.10190">
    <property type="entry name" value="BRCT domain"/>
    <property type="match status" value="1"/>
</dbReference>
<dbReference type="InterPro" id="IPR010994">
    <property type="entry name" value="RuvA_2-like"/>
</dbReference>
<dbReference type="PIRSF" id="PIRSF001604">
    <property type="entry name" value="LigA"/>
    <property type="match status" value="1"/>
</dbReference>
<dbReference type="InterPro" id="IPR004150">
    <property type="entry name" value="NAD_DNA_ligase_OB"/>
</dbReference>
<reference evidence="9" key="1">
    <citation type="journal article" date="2021" name="Proc. Natl. Acad. Sci. U.S.A.">
        <title>A Catalog of Tens of Thousands of Viruses from Human Metagenomes Reveals Hidden Associations with Chronic Diseases.</title>
        <authorList>
            <person name="Tisza M.J."/>
            <person name="Buck C.B."/>
        </authorList>
    </citation>
    <scope>NUCLEOTIDE SEQUENCE</scope>
    <source>
        <strain evidence="9">Ct3r22</strain>
    </source>
</reference>
<dbReference type="Pfam" id="PF00533">
    <property type="entry name" value="BRCT"/>
    <property type="match status" value="1"/>
</dbReference>
<dbReference type="GO" id="GO:0003911">
    <property type="term" value="F:DNA ligase (NAD+) activity"/>
    <property type="evidence" value="ECO:0007669"/>
    <property type="project" value="UniProtKB-EC"/>
</dbReference>
<comment type="catalytic activity">
    <reaction evidence="7">
        <text>NAD(+) + (deoxyribonucleotide)n-3'-hydroxyl + 5'-phospho-(deoxyribonucleotide)m = (deoxyribonucleotide)n+m + AMP + beta-nicotinamide D-nucleotide.</text>
        <dbReference type="EC" id="6.5.1.2"/>
    </reaction>
</comment>
<accession>A0A8S5V0W5</accession>
<dbReference type="GO" id="GO:0046872">
    <property type="term" value="F:metal ion binding"/>
    <property type="evidence" value="ECO:0007669"/>
    <property type="project" value="UniProtKB-KW"/>
</dbReference>
<dbReference type="SUPFAM" id="SSF56091">
    <property type="entry name" value="DNA ligase/mRNA capping enzyme, catalytic domain"/>
    <property type="match status" value="1"/>
</dbReference>
<sequence>MKSIEERVNEIRKANDAYRKGNPIMTDHDYDSLVETLFELDPNNDWFKKGIQDEVKGRKQKLHLPMYSLEKVKTYEEIKKWIESCNLKSSDKLIITPKYDGISLCVNDVVGHALTRGDGEYGQDCSEHYKLIKGSQWEPKDFDQIEITFGEAIFKTIDFLKIKEDAGYKSARNAVAGLINASEVNPILSNVTYVRYGCNREDWSKQQQLDFLNEATIPNSQVQYTLTTVGSLVTSKESFVELMDELFEKLTSGYKCDGLVIDVNNPTLRKELGRLPNNNPKYAIAYKNPDWSEREETIVKSVDWQISKDGRLAPVINIEPVDLCGATVSRCTAYNARYIKANFISKNARVVIARSGDVIPKHLKTIKSQGDYNSITPTICPICGKELSWDENNVDLICKNRNCDGIKLAKCVYFFSVLDFKEFREPTIKKLFNVGYDTPSKILNLSEEDLKKIEGLGNVAAKVLSKQFEEFKKRGTNFAKFLTACNVFNGVIAEKTCQKILNGLKLYSYPDIYSVIAKLNATDIEKEVEGVGFSTAASFIQGIANWWVNNDIDIPITYYGQEEKTFEGQMTVVFTGFRDKDFERQLIDKGHKIGSSVSKKTSCVVTKIKGSGSTKESKAEQLGIPIFTLQEFKEKFLM</sequence>
<dbReference type="GO" id="GO:0006260">
    <property type="term" value="P:DNA replication"/>
    <property type="evidence" value="ECO:0007669"/>
    <property type="project" value="UniProtKB-KW"/>
</dbReference>